<dbReference type="PRINTS" id="PR00038">
    <property type="entry name" value="HTHLUXR"/>
</dbReference>
<evidence type="ECO:0000256" key="2">
    <source>
        <dbReference type="ARBA" id="ARBA00023125"/>
    </source>
</evidence>
<gene>
    <name evidence="6" type="ORF">HNR40_002369</name>
</gene>
<feature type="domain" description="HTH luxR-type" evidence="5">
    <location>
        <begin position="702"/>
        <end position="765"/>
    </location>
</feature>
<dbReference type="InterPro" id="IPR000792">
    <property type="entry name" value="Tscrpt_reg_LuxR_C"/>
</dbReference>
<dbReference type="PANTHER" id="PTHR44688">
    <property type="entry name" value="DNA-BINDING TRANSCRIPTIONAL ACTIVATOR DEVR_DOSR"/>
    <property type="match status" value="1"/>
</dbReference>
<protein>
    <submittedName>
        <fullName evidence="6">DNA-binding CsgD family transcriptional regulator</fullName>
    </submittedName>
</protein>
<keyword evidence="1" id="KW-0805">Transcription regulation</keyword>
<organism evidence="6 7">
    <name type="scientific">Nonomuraea endophytica</name>
    <dbReference type="NCBI Taxonomy" id="714136"/>
    <lineage>
        <taxon>Bacteria</taxon>
        <taxon>Bacillati</taxon>
        <taxon>Actinomycetota</taxon>
        <taxon>Actinomycetes</taxon>
        <taxon>Streptosporangiales</taxon>
        <taxon>Streptosporangiaceae</taxon>
        <taxon>Nonomuraea</taxon>
    </lineage>
</organism>
<dbReference type="SUPFAM" id="SSF46894">
    <property type="entry name" value="C-terminal effector domain of the bipartite response regulators"/>
    <property type="match status" value="1"/>
</dbReference>
<dbReference type="Pfam" id="PF00196">
    <property type="entry name" value="GerE"/>
    <property type="match status" value="1"/>
</dbReference>
<dbReference type="InterPro" id="IPR016032">
    <property type="entry name" value="Sig_transdc_resp-reg_C-effctor"/>
</dbReference>
<keyword evidence="2 6" id="KW-0238">DNA-binding</keyword>
<evidence type="ECO:0000256" key="3">
    <source>
        <dbReference type="ARBA" id="ARBA00023163"/>
    </source>
</evidence>
<comment type="caution">
    <text evidence="6">The sequence shown here is derived from an EMBL/GenBank/DDBJ whole genome shotgun (WGS) entry which is preliminary data.</text>
</comment>
<reference evidence="6 7" key="1">
    <citation type="submission" date="2020-08" db="EMBL/GenBank/DDBJ databases">
        <title>Genomic Encyclopedia of Type Strains, Phase IV (KMG-IV): sequencing the most valuable type-strain genomes for metagenomic binning, comparative biology and taxonomic classification.</title>
        <authorList>
            <person name="Goeker M."/>
        </authorList>
    </citation>
    <scope>NUCLEOTIDE SEQUENCE [LARGE SCALE GENOMIC DNA]</scope>
    <source>
        <strain evidence="6 7">DSM 45385</strain>
    </source>
</reference>
<dbReference type="EMBL" id="JACHIN010000002">
    <property type="protein sequence ID" value="MBB5076905.1"/>
    <property type="molecule type" value="Genomic_DNA"/>
</dbReference>
<evidence type="ECO:0000259" key="5">
    <source>
        <dbReference type="PROSITE" id="PS50043"/>
    </source>
</evidence>
<dbReference type="PANTHER" id="PTHR44688:SF16">
    <property type="entry name" value="DNA-BINDING TRANSCRIPTIONAL ACTIVATOR DEVR_DOSR"/>
    <property type="match status" value="1"/>
</dbReference>
<sequence length="765" mass="79719">MVFAARPEGFDAPGLAELRPERLGADDAGLLLGAYGLAPALRERVLAESGGNPLALREFAAAAPEGGRGEPLPVADRVLAAFRAQIAVLPERTQLMLLLTAAAGSAHVEANPSGSPTSHGPSGSSGSRGSSRGPSGSSGLSGIAGSSRSSGSFGGFGQEGRDLRAVLVAGREFGAGLDDLQPAERAALIRVTGAGIAFRHPLIATAAYRGMPMARRMAAHRALAGAADDPDTRALHLSLVTIAPDQETAAELVAAAERARLRTACAAAAHLYRQAAHLTPDQDERAVRLAEAATLALSAGDVDLAADLAEQTRALTSAGPAPATAARVRAAVELERGDAGDAAAILVEAAGTAPVDVAAGMLRTAADYAWFAGMPDIVEVAADRLESLGRPDPAARGMAALISGDHSEGVRLLTTAAREEGGPRMRAVHLGWIVGDDAAALARAAEEVAMCRRYGLVGALPDALQALAQIQVVAGLHRDAEASVAEAAAIARDTGLRRRAGQLDTVLARIAAIEGDEERCLELTRHSTATGRVAADTMLSLLDLGLGRPQEALDRLLAARQGPGGHAGVLMGATGDLVEAAVRVGAPEAAREPLRALREWSAAGGQPWALSMAERCLALLTDDEAHFARAVQLHEGTSRPFERARTELLYGEWLRRERRRADARGLLGSALETFERLRARPWAERARAELRIAGGSAATPAAADLLDRLTPQELQVVRLAADGASSREIAAKLFLSPRTVEYHLYKAYPKLGVSSRRELIRLTLA</sequence>
<dbReference type="CDD" id="cd06170">
    <property type="entry name" value="LuxR_C_like"/>
    <property type="match status" value="1"/>
</dbReference>
<evidence type="ECO:0000313" key="6">
    <source>
        <dbReference type="EMBL" id="MBB5076905.1"/>
    </source>
</evidence>
<dbReference type="Proteomes" id="UP000568380">
    <property type="component" value="Unassembled WGS sequence"/>
</dbReference>
<dbReference type="InterPro" id="IPR036388">
    <property type="entry name" value="WH-like_DNA-bd_sf"/>
</dbReference>
<dbReference type="AlphaFoldDB" id="A0A7W7ZZW3"/>
<dbReference type="RefSeq" id="WP_246508815.1">
    <property type="nucleotide sequence ID" value="NZ_JACHIN010000002.1"/>
</dbReference>
<evidence type="ECO:0000256" key="4">
    <source>
        <dbReference type="SAM" id="MobiDB-lite"/>
    </source>
</evidence>
<proteinExistence type="predicted"/>
<evidence type="ECO:0000313" key="7">
    <source>
        <dbReference type="Proteomes" id="UP000568380"/>
    </source>
</evidence>
<feature type="region of interest" description="Disordered" evidence="4">
    <location>
        <begin position="108"/>
        <end position="155"/>
    </location>
</feature>
<dbReference type="GO" id="GO:0003677">
    <property type="term" value="F:DNA binding"/>
    <property type="evidence" value="ECO:0007669"/>
    <property type="project" value="UniProtKB-KW"/>
</dbReference>
<name>A0A7W7ZZW3_9ACTN</name>
<dbReference type="Gene3D" id="1.10.10.10">
    <property type="entry name" value="Winged helix-like DNA-binding domain superfamily/Winged helix DNA-binding domain"/>
    <property type="match status" value="1"/>
</dbReference>
<dbReference type="PROSITE" id="PS50043">
    <property type="entry name" value="HTH_LUXR_2"/>
    <property type="match status" value="1"/>
</dbReference>
<dbReference type="SMART" id="SM00421">
    <property type="entry name" value="HTH_LUXR"/>
    <property type="match status" value="1"/>
</dbReference>
<dbReference type="GO" id="GO:0006355">
    <property type="term" value="P:regulation of DNA-templated transcription"/>
    <property type="evidence" value="ECO:0007669"/>
    <property type="project" value="InterPro"/>
</dbReference>
<evidence type="ECO:0000256" key="1">
    <source>
        <dbReference type="ARBA" id="ARBA00023015"/>
    </source>
</evidence>
<feature type="compositionally biased region" description="Low complexity" evidence="4">
    <location>
        <begin position="112"/>
        <end position="151"/>
    </location>
</feature>
<keyword evidence="3" id="KW-0804">Transcription</keyword>
<keyword evidence="7" id="KW-1185">Reference proteome</keyword>
<accession>A0A7W7ZZW3</accession>